<gene>
    <name evidence="1" type="ORF">CDAR_15381</name>
</gene>
<accession>A0AAV4S289</accession>
<sequence length="78" mass="9170">MLDQLPNSSINCGTRSHLHMFESHVKDPEDGKMSSHELHEIQQEKRNPTCEMLLTRRTIDFDCKEGEHHYGKKTMLYV</sequence>
<evidence type="ECO:0000313" key="2">
    <source>
        <dbReference type="Proteomes" id="UP001054837"/>
    </source>
</evidence>
<dbReference type="EMBL" id="BPLQ01007202">
    <property type="protein sequence ID" value="GIY28643.1"/>
    <property type="molecule type" value="Genomic_DNA"/>
</dbReference>
<dbReference type="Proteomes" id="UP001054837">
    <property type="component" value="Unassembled WGS sequence"/>
</dbReference>
<reference evidence="1 2" key="1">
    <citation type="submission" date="2021-06" db="EMBL/GenBank/DDBJ databases">
        <title>Caerostris darwini draft genome.</title>
        <authorList>
            <person name="Kono N."/>
            <person name="Arakawa K."/>
        </authorList>
    </citation>
    <scope>NUCLEOTIDE SEQUENCE [LARGE SCALE GENOMIC DNA]</scope>
</reference>
<organism evidence="1 2">
    <name type="scientific">Caerostris darwini</name>
    <dbReference type="NCBI Taxonomy" id="1538125"/>
    <lineage>
        <taxon>Eukaryota</taxon>
        <taxon>Metazoa</taxon>
        <taxon>Ecdysozoa</taxon>
        <taxon>Arthropoda</taxon>
        <taxon>Chelicerata</taxon>
        <taxon>Arachnida</taxon>
        <taxon>Araneae</taxon>
        <taxon>Araneomorphae</taxon>
        <taxon>Entelegynae</taxon>
        <taxon>Araneoidea</taxon>
        <taxon>Araneidae</taxon>
        <taxon>Caerostris</taxon>
    </lineage>
</organism>
<dbReference type="AlphaFoldDB" id="A0AAV4S289"/>
<keyword evidence="2" id="KW-1185">Reference proteome</keyword>
<comment type="caution">
    <text evidence="1">The sequence shown here is derived from an EMBL/GenBank/DDBJ whole genome shotgun (WGS) entry which is preliminary data.</text>
</comment>
<evidence type="ECO:0000313" key="1">
    <source>
        <dbReference type="EMBL" id="GIY28643.1"/>
    </source>
</evidence>
<protein>
    <submittedName>
        <fullName evidence="1">Uncharacterized protein</fullName>
    </submittedName>
</protein>
<name>A0AAV4S289_9ARAC</name>
<proteinExistence type="predicted"/>